<organism evidence="2 3">
    <name type="scientific">Chlamydomonas eustigma</name>
    <dbReference type="NCBI Taxonomy" id="1157962"/>
    <lineage>
        <taxon>Eukaryota</taxon>
        <taxon>Viridiplantae</taxon>
        <taxon>Chlorophyta</taxon>
        <taxon>core chlorophytes</taxon>
        <taxon>Chlorophyceae</taxon>
        <taxon>CS clade</taxon>
        <taxon>Chlamydomonadales</taxon>
        <taxon>Chlamydomonadaceae</taxon>
        <taxon>Chlamydomonas</taxon>
    </lineage>
</organism>
<evidence type="ECO:0000256" key="1">
    <source>
        <dbReference type="SAM" id="MobiDB-lite"/>
    </source>
</evidence>
<dbReference type="OrthoDB" id="540004at2759"/>
<reference evidence="2 3" key="1">
    <citation type="submission" date="2017-08" db="EMBL/GenBank/DDBJ databases">
        <title>Acidophilic green algal genome provides insights into adaptation to an acidic environment.</title>
        <authorList>
            <person name="Hirooka S."/>
            <person name="Hirose Y."/>
            <person name="Kanesaki Y."/>
            <person name="Higuchi S."/>
            <person name="Fujiwara T."/>
            <person name="Onuma R."/>
            <person name="Era A."/>
            <person name="Ohbayashi R."/>
            <person name="Uzuka A."/>
            <person name="Nozaki H."/>
            <person name="Yoshikawa H."/>
            <person name="Miyagishima S.Y."/>
        </authorList>
    </citation>
    <scope>NUCLEOTIDE SEQUENCE [LARGE SCALE GENOMIC DNA]</scope>
    <source>
        <strain evidence="2 3">NIES-2499</strain>
    </source>
</reference>
<sequence length="608" mass="65329">MQLKGVNPRQGGLPITDHEVHLMISEALDMIHSSGVNSCLMGRAAAFMQGVNGVYGVGGRGLSNIVEIQIQWDAMDMVYMKFLDAASSERQGPSLNHMWSFVSPSVQKHGGCNWFRCVHTSTSMDLLVWCQQGLVVEADPYRIQVERTMDPVSPWLEVEGTKSQSTHVWARSLHALKLQALGRPTSVAFMDLPLEARLVSPPSSLSASSPSPLSISPPLVFSSPNEDYQDSASRTSSQSSPQGGAALPAHHHRDSSLSSIKSMSQQCDLELAALLTRHLRKIQVEVGSNNSAAWGGGDTYEAWCSRFGIPSVEAVRISSDPLRVLGPLGPHLNQLVEVFRDQEEGLADTEDAARQARAAAAAEVSVQECNAVGAVRVANLMGSHGGKAVAMAKAFGIQPLVVDISEGNARYALELAECAGVDINYEVMDVLNLIGGEGNGPAAPGGRLHGMYHGVVMEMGILHYFVDLAPLMETVVTLLVAPAATQGSSRGTSSVTGQGGPGGRFILRDFHPISTKLIHSTKKKHKVEGDYFYQGFSTMDVAYSKYTDTGLLTHSASKQVLLRRWTLGDIISAVAASGMRVLWMDEEQGVKGDDKGIPKTFTLVAEKL</sequence>
<dbReference type="AlphaFoldDB" id="A0A250X122"/>
<evidence type="ECO:0000313" key="3">
    <source>
        <dbReference type="Proteomes" id="UP000232323"/>
    </source>
</evidence>
<proteinExistence type="predicted"/>
<feature type="compositionally biased region" description="Low complexity" evidence="1">
    <location>
        <begin position="201"/>
        <end position="224"/>
    </location>
</feature>
<feature type="region of interest" description="Disordered" evidence="1">
    <location>
        <begin position="201"/>
        <end position="259"/>
    </location>
</feature>
<dbReference type="Gene3D" id="3.40.50.150">
    <property type="entry name" value="Vaccinia Virus protein VP39"/>
    <property type="match status" value="1"/>
</dbReference>
<comment type="caution">
    <text evidence="2">The sequence shown here is derived from an EMBL/GenBank/DDBJ whole genome shotgun (WGS) entry which is preliminary data.</text>
</comment>
<feature type="compositionally biased region" description="Low complexity" evidence="1">
    <location>
        <begin position="231"/>
        <end position="240"/>
    </location>
</feature>
<protein>
    <submittedName>
        <fullName evidence="2">Uncharacterized protein</fullName>
    </submittedName>
</protein>
<dbReference type="Proteomes" id="UP000232323">
    <property type="component" value="Unassembled WGS sequence"/>
</dbReference>
<dbReference type="EMBL" id="BEGY01000019">
    <property type="protein sequence ID" value="GAX76746.1"/>
    <property type="molecule type" value="Genomic_DNA"/>
</dbReference>
<accession>A0A250X122</accession>
<gene>
    <name evidence="2" type="ORF">CEUSTIGMA_g4193.t1</name>
</gene>
<dbReference type="SUPFAM" id="SSF53335">
    <property type="entry name" value="S-adenosyl-L-methionine-dependent methyltransferases"/>
    <property type="match status" value="1"/>
</dbReference>
<name>A0A250X122_9CHLO</name>
<dbReference type="InterPro" id="IPR029063">
    <property type="entry name" value="SAM-dependent_MTases_sf"/>
</dbReference>
<evidence type="ECO:0000313" key="2">
    <source>
        <dbReference type="EMBL" id="GAX76746.1"/>
    </source>
</evidence>
<keyword evidence="3" id="KW-1185">Reference proteome</keyword>